<comment type="subcellular location">
    <subcellularLocation>
        <location evidence="1 7">Cell membrane</location>
        <topology evidence="1 7">Multi-pass membrane protein</topology>
    </subcellularLocation>
</comment>
<evidence type="ECO:0000313" key="11">
    <source>
        <dbReference type="Proteomes" id="UP000051562"/>
    </source>
</evidence>
<evidence type="ECO:0000313" key="9">
    <source>
        <dbReference type="EMBL" id="KQK30991.1"/>
    </source>
</evidence>
<keyword evidence="6 7" id="KW-0472">Membrane</keyword>
<keyword evidence="11" id="KW-1185">Reference proteome</keyword>
<feature type="transmembrane region" description="Helical" evidence="7">
    <location>
        <begin position="341"/>
        <end position="362"/>
    </location>
</feature>
<dbReference type="PANTHER" id="PTHR30614">
    <property type="entry name" value="MEMBRANE COMPONENT OF AMINO ACID ABC TRANSPORTER"/>
    <property type="match status" value="1"/>
</dbReference>
<dbReference type="InterPro" id="IPR043429">
    <property type="entry name" value="ArtM/GltK/GlnP/TcyL/YhdX-like"/>
</dbReference>
<accession>A0A0Q3I7I4</accession>
<dbReference type="Pfam" id="PF00528">
    <property type="entry name" value="BPD_transp_1"/>
    <property type="match status" value="1"/>
</dbReference>
<dbReference type="CDD" id="cd06261">
    <property type="entry name" value="TM_PBP2"/>
    <property type="match status" value="1"/>
</dbReference>
<feature type="transmembrane region" description="Helical" evidence="7">
    <location>
        <begin position="240"/>
        <end position="263"/>
    </location>
</feature>
<feature type="transmembrane region" description="Helical" evidence="7">
    <location>
        <begin position="118"/>
        <end position="136"/>
    </location>
</feature>
<evidence type="ECO:0000259" key="8">
    <source>
        <dbReference type="PROSITE" id="PS50928"/>
    </source>
</evidence>
<dbReference type="GO" id="GO:0005886">
    <property type="term" value="C:plasma membrane"/>
    <property type="evidence" value="ECO:0007669"/>
    <property type="project" value="UniProtKB-SubCell"/>
</dbReference>
<evidence type="ECO:0000256" key="3">
    <source>
        <dbReference type="ARBA" id="ARBA00022692"/>
    </source>
</evidence>
<dbReference type="EMBL" id="LMAR01000032">
    <property type="protein sequence ID" value="KQK30991.1"/>
    <property type="molecule type" value="Genomic_DNA"/>
</dbReference>
<dbReference type="Proteomes" id="UP000051562">
    <property type="component" value="Unassembled WGS sequence"/>
</dbReference>
<keyword evidence="3 7" id="KW-0812">Transmembrane</keyword>
<name>A0A0Q3I7I4_9HYPH</name>
<dbReference type="PROSITE" id="PS50928">
    <property type="entry name" value="ABC_TM1"/>
    <property type="match status" value="1"/>
</dbReference>
<evidence type="ECO:0000256" key="2">
    <source>
        <dbReference type="ARBA" id="ARBA00010072"/>
    </source>
</evidence>
<dbReference type="InterPro" id="IPR035906">
    <property type="entry name" value="MetI-like_sf"/>
</dbReference>
<keyword evidence="7" id="KW-0813">Transport</keyword>
<dbReference type="Gene3D" id="1.10.3720.10">
    <property type="entry name" value="MetI-like"/>
    <property type="match status" value="1"/>
</dbReference>
<evidence type="ECO:0000313" key="12">
    <source>
        <dbReference type="Proteomes" id="UP000190130"/>
    </source>
</evidence>
<evidence type="ECO:0000256" key="6">
    <source>
        <dbReference type="ARBA" id="ARBA00023136"/>
    </source>
</evidence>
<evidence type="ECO:0000256" key="5">
    <source>
        <dbReference type="ARBA" id="ARBA00022989"/>
    </source>
</evidence>
<evidence type="ECO:0000256" key="4">
    <source>
        <dbReference type="ARBA" id="ARBA00022970"/>
    </source>
</evidence>
<evidence type="ECO:0000313" key="10">
    <source>
        <dbReference type="EMBL" id="SKB95201.1"/>
    </source>
</evidence>
<gene>
    <name evidence="9" type="ORF">ARD30_12000</name>
    <name evidence="10" type="ORF">SAMN05660750_03243</name>
</gene>
<keyword evidence="4" id="KW-0029">Amino-acid transport</keyword>
<dbReference type="STRING" id="53254.SAMN05660750_03243"/>
<dbReference type="GO" id="GO:0055085">
    <property type="term" value="P:transmembrane transport"/>
    <property type="evidence" value="ECO:0007669"/>
    <property type="project" value="InterPro"/>
</dbReference>
<comment type="similarity">
    <text evidence="2">Belongs to the binding-protein-dependent transport system permease family. HisMQ subfamily.</text>
</comment>
<feature type="transmembrane region" description="Helical" evidence="7">
    <location>
        <begin position="201"/>
        <end position="220"/>
    </location>
</feature>
<dbReference type="InterPro" id="IPR000515">
    <property type="entry name" value="MetI-like"/>
</dbReference>
<feature type="domain" description="ABC transmembrane type-1" evidence="8">
    <location>
        <begin position="76"/>
        <end position="360"/>
    </location>
</feature>
<organism evidence="9 11">
    <name type="scientific">Bosea thiooxidans</name>
    <dbReference type="NCBI Taxonomy" id="53254"/>
    <lineage>
        <taxon>Bacteria</taxon>
        <taxon>Pseudomonadati</taxon>
        <taxon>Pseudomonadota</taxon>
        <taxon>Alphaproteobacteria</taxon>
        <taxon>Hyphomicrobiales</taxon>
        <taxon>Boseaceae</taxon>
        <taxon>Bosea</taxon>
    </lineage>
</organism>
<dbReference type="RefSeq" id="WP_055727819.1">
    <property type="nucleotide sequence ID" value="NZ_FUYX01000008.1"/>
</dbReference>
<evidence type="ECO:0000256" key="1">
    <source>
        <dbReference type="ARBA" id="ARBA00004651"/>
    </source>
</evidence>
<feature type="transmembrane region" description="Helical" evidence="7">
    <location>
        <begin position="68"/>
        <end position="97"/>
    </location>
</feature>
<feature type="transmembrane region" description="Helical" evidence="7">
    <location>
        <begin position="12"/>
        <end position="32"/>
    </location>
</feature>
<dbReference type="AlphaFoldDB" id="A0A0Q3I7I4"/>
<reference evidence="9 11" key="1">
    <citation type="submission" date="2015-10" db="EMBL/GenBank/DDBJ databases">
        <title>Draft genome of Bosea thiooxidans.</title>
        <authorList>
            <person name="Wang X."/>
        </authorList>
    </citation>
    <scope>NUCLEOTIDE SEQUENCE [LARGE SCALE GENOMIC DNA]</scope>
    <source>
        <strain evidence="9 11">CGMCC 9174</strain>
    </source>
</reference>
<dbReference type="EMBL" id="FUYX01000008">
    <property type="protein sequence ID" value="SKB95201.1"/>
    <property type="molecule type" value="Genomic_DNA"/>
</dbReference>
<sequence length="371" mass="39888">MLSDARARSIVIQCLLVAAVIGAATLLVTTTFTNLQMRGIPIGFDFLTTPSRIVISEAILSYKSRDPYYWAIVVGLANTVFISALVIVFSSVLGLIVGVTRLSSNPLAAGTCRVWVEIARNSPPIVLLIFLYSLWWKVLPPVGEALNPIPGVFASMRGVMVPSVHVDMETAGVVLIALAGLLVLVARMAGVLRRFRSPLSWAAAAMLLLGLWVADAGFSTDWPVFAGSNFQGGLELTPELSTILIGLTLYTTGFIAEIVRGGVLSVGPGQWDAGRSVGLSRTQILRLIVIPQMLRVIVPPLNSQYINVVKNSTLAIAVGYPDFLAVMNTIISKSSHSIEGVFIILGVYLALNLTLSSAANWYNRRIAIVER</sequence>
<dbReference type="SUPFAM" id="SSF161098">
    <property type="entry name" value="MetI-like"/>
    <property type="match status" value="1"/>
</dbReference>
<feature type="transmembrane region" description="Helical" evidence="7">
    <location>
        <begin position="170"/>
        <end position="189"/>
    </location>
</feature>
<reference evidence="10 12" key="2">
    <citation type="submission" date="2017-02" db="EMBL/GenBank/DDBJ databases">
        <authorList>
            <person name="Peterson S.W."/>
        </authorList>
    </citation>
    <scope>NUCLEOTIDE SEQUENCE [LARGE SCALE GENOMIC DNA]</scope>
    <source>
        <strain evidence="10 12">DSM 9653</strain>
    </source>
</reference>
<protein>
    <submittedName>
        <fullName evidence="10">Amino acid ABC transporter membrane protein 1, PAAT family</fullName>
    </submittedName>
    <submittedName>
        <fullName evidence="9">Polar amino acid ABC transporter permease</fullName>
    </submittedName>
</protein>
<evidence type="ECO:0000256" key="7">
    <source>
        <dbReference type="RuleBase" id="RU363032"/>
    </source>
</evidence>
<keyword evidence="5 7" id="KW-1133">Transmembrane helix</keyword>
<dbReference type="Proteomes" id="UP000190130">
    <property type="component" value="Unassembled WGS sequence"/>
</dbReference>
<proteinExistence type="inferred from homology"/>
<dbReference type="PANTHER" id="PTHR30614:SF37">
    <property type="entry name" value="AMINO-ACID ABC TRANSPORTER PERMEASE PROTEIN YHDX-RELATED"/>
    <property type="match status" value="1"/>
</dbReference>
<dbReference type="OrthoDB" id="9808531at2"/>
<dbReference type="GO" id="GO:0006865">
    <property type="term" value="P:amino acid transport"/>
    <property type="evidence" value="ECO:0007669"/>
    <property type="project" value="UniProtKB-KW"/>
</dbReference>